<feature type="domain" description="N-acetyltransferase" evidence="1">
    <location>
        <begin position="3"/>
        <end position="199"/>
    </location>
</feature>
<proteinExistence type="predicted"/>
<evidence type="ECO:0000259" key="1">
    <source>
        <dbReference type="PROSITE" id="PS51186"/>
    </source>
</evidence>
<dbReference type="RefSeq" id="WP_015651270.1">
    <property type="nucleotide sequence ID" value="NC_020506.1"/>
</dbReference>
<keyword evidence="2" id="KW-0808">Transferase</keyword>
<dbReference type="GO" id="GO:0016747">
    <property type="term" value="F:acyltransferase activity, transferring groups other than amino-acyl groups"/>
    <property type="evidence" value="ECO:0007669"/>
    <property type="project" value="InterPro"/>
</dbReference>
<dbReference type="Proteomes" id="UP000011760">
    <property type="component" value="Chromosome"/>
</dbReference>
<dbReference type="KEGG" id="ccn:H924_06975"/>
<evidence type="ECO:0000313" key="2">
    <source>
        <dbReference type="EMBL" id="AGG66839.1"/>
    </source>
</evidence>
<dbReference type="PANTHER" id="PTHR42791:SF1">
    <property type="entry name" value="N-ACETYLTRANSFERASE DOMAIN-CONTAINING PROTEIN"/>
    <property type="match status" value="1"/>
</dbReference>
<dbReference type="PATRIC" id="fig|1121353.3.peg.1422"/>
<keyword evidence="3" id="KW-1185">Reference proteome</keyword>
<name>M1UL99_9CORY</name>
<dbReference type="PROSITE" id="PS51186">
    <property type="entry name" value="GNAT"/>
    <property type="match status" value="1"/>
</dbReference>
<reference evidence="2 3" key="1">
    <citation type="submission" date="2013-02" db="EMBL/GenBank/DDBJ databases">
        <title>The complete genome sequence of Corynebacterium callunae DSM 20147.</title>
        <authorList>
            <person name="Ruckert C."/>
            <person name="Albersmeier A."/>
            <person name="Kalinowski J."/>
        </authorList>
    </citation>
    <scope>NUCLEOTIDE SEQUENCE [LARGE SCALE GENOMIC DNA]</scope>
    <source>
        <strain evidence="2 3">DSM 20147</strain>
    </source>
</reference>
<dbReference type="CDD" id="cd04301">
    <property type="entry name" value="NAT_SF"/>
    <property type="match status" value="1"/>
</dbReference>
<dbReference type="InterPro" id="IPR000182">
    <property type="entry name" value="GNAT_dom"/>
</dbReference>
<dbReference type="eggNOG" id="COG0456">
    <property type="taxonomic scope" value="Bacteria"/>
</dbReference>
<dbReference type="OrthoDB" id="7057833at2"/>
<dbReference type="Gene3D" id="3.40.630.30">
    <property type="match status" value="1"/>
</dbReference>
<dbReference type="STRING" id="1121353.H924_06975"/>
<dbReference type="SUPFAM" id="SSF55729">
    <property type="entry name" value="Acyl-CoA N-acyltransferases (Nat)"/>
    <property type="match status" value="1"/>
</dbReference>
<sequence length="203" mass="22375">MSPIIIPATPAHYPRILDILVDAFAKDPAFLRMIPQPDPANHKLRALFQLEIEKQFANSGHIDIAVDDRGNVCGVALWDFYQGRPSSTDLLPILPDLLRIFGTGTAQIVKAEIHSASFHPHFPHWYLYTLATPASARGQGVGSTLLEHGITRAAESGIYLEATTTRAAQLYHRLGFTPLGYIPTEDDSQPELAMWKPPAMPQA</sequence>
<organism evidence="2 3">
    <name type="scientific">Corynebacterium callunae DSM 20147</name>
    <dbReference type="NCBI Taxonomy" id="1121353"/>
    <lineage>
        <taxon>Bacteria</taxon>
        <taxon>Bacillati</taxon>
        <taxon>Actinomycetota</taxon>
        <taxon>Actinomycetes</taxon>
        <taxon>Mycobacteriales</taxon>
        <taxon>Corynebacteriaceae</taxon>
        <taxon>Corynebacterium</taxon>
    </lineage>
</organism>
<protein>
    <submittedName>
        <fullName evidence="2">GCN5-related N-acetyltransferase</fullName>
    </submittedName>
</protein>
<dbReference type="AlphaFoldDB" id="M1UL99"/>
<accession>M1UL99</accession>
<dbReference type="InterPro" id="IPR016181">
    <property type="entry name" value="Acyl_CoA_acyltransferase"/>
</dbReference>
<dbReference type="Pfam" id="PF00583">
    <property type="entry name" value="Acetyltransf_1"/>
    <property type="match status" value="1"/>
</dbReference>
<dbReference type="PANTHER" id="PTHR42791">
    <property type="entry name" value="GNAT FAMILY ACETYLTRANSFERASE"/>
    <property type="match status" value="1"/>
</dbReference>
<dbReference type="HOGENOM" id="CLU_060131_7_2_11"/>
<evidence type="ECO:0000313" key="3">
    <source>
        <dbReference type="Proteomes" id="UP000011760"/>
    </source>
</evidence>
<dbReference type="InterPro" id="IPR052523">
    <property type="entry name" value="Trichothecene_AcTrans"/>
</dbReference>
<dbReference type="EMBL" id="CP004354">
    <property type="protein sequence ID" value="AGG66839.1"/>
    <property type="molecule type" value="Genomic_DNA"/>
</dbReference>
<gene>
    <name evidence="2" type="ORF">H924_06975</name>
</gene>